<feature type="transmembrane region" description="Helical" evidence="6">
    <location>
        <begin position="176"/>
        <end position="201"/>
    </location>
</feature>
<evidence type="ECO:0000256" key="1">
    <source>
        <dbReference type="ARBA" id="ARBA00004651"/>
    </source>
</evidence>
<feature type="transmembrane region" description="Helical" evidence="6">
    <location>
        <begin position="232"/>
        <end position="258"/>
    </location>
</feature>
<accession>A0A387B0U1</accession>
<keyword evidence="8" id="KW-1185">Reference proteome</keyword>
<keyword evidence="2" id="KW-1003">Cell membrane</keyword>
<feature type="transmembrane region" description="Helical" evidence="6">
    <location>
        <begin position="304"/>
        <end position="328"/>
    </location>
</feature>
<feature type="transmembrane region" description="Helical" evidence="6">
    <location>
        <begin position="18"/>
        <end position="34"/>
    </location>
</feature>
<dbReference type="OrthoDB" id="9808136at2"/>
<dbReference type="EMBL" id="CP032630">
    <property type="protein sequence ID" value="AYF97112.1"/>
    <property type="molecule type" value="Genomic_DNA"/>
</dbReference>
<dbReference type="CDD" id="cd06579">
    <property type="entry name" value="TM_PBP1_transp_AraH_like"/>
    <property type="match status" value="1"/>
</dbReference>
<dbReference type="RefSeq" id="WP_120761463.1">
    <property type="nucleotide sequence ID" value="NZ_CP032630.1"/>
</dbReference>
<reference evidence="8" key="1">
    <citation type="submission" date="2018-09" db="EMBL/GenBank/DDBJ databases">
        <title>Genome sequencing of strain 2DFWR-13.</title>
        <authorList>
            <person name="Heo J."/>
            <person name="Kim S.-J."/>
            <person name="Kwon S.-W."/>
        </authorList>
    </citation>
    <scope>NUCLEOTIDE SEQUENCE [LARGE SCALE GENOMIC DNA]</scope>
    <source>
        <strain evidence="8">2DFWR-13</strain>
    </source>
</reference>
<feature type="transmembrane region" description="Helical" evidence="6">
    <location>
        <begin position="270"/>
        <end position="298"/>
    </location>
</feature>
<evidence type="ECO:0000256" key="3">
    <source>
        <dbReference type="ARBA" id="ARBA00022692"/>
    </source>
</evidence>
<feature type="transmembrane region" description="Helical" evidence="6">
    <location>
        <begin position="109"/>
        <end position="129"/>
    </location>
</feature>
<keyword evidence="4 6" id="KW-1133">Transmembrane helix</keyword>
<protein>
    <submittedName>
        <fullName evidence="7">ABC transporter permease</fullName>
    </submittedName>
</protein>
<dbReference type="GO" id="GO:0022857">
    <property type="term" value="F:transmembrane transporter activity"/>
    <property type="evidence" value="ECO:0007669"/>
    <property type="project" value="InterPro"/>
</dbReference>
<dbReference type="GO" id="GO:0005886">
    <property type="term" value="C:plasma membrane"/>
    <property type="evidence" value="ECO:0007669"/>
    <property type="project" value="UniProtKB-SubCell"/>
</dbReference>
<organism evidence="7 8">
    <name type="scientific">Protaetiibacter intestinalis</name>
    <dbReference type="NCBI Taxonomy" id="2419774"/>
    <lineage>
        <taxon>Bacteria</taxon>
        <taxon>Bacillati</taxon>
        <taxon>Actinomycetota</taxon>
        <taxon>Actinomycetes</taxon>
        <taxon>Micrococcales</taxon>
        <taxon>Microbacteriaceae</taxon>
        <taxon>Protaetiibacter</taxon>
    </lineage>
</organism>
<dbReference type="AlphaFoldDB" id="A0A387B0U1"/>
<comment type="subcellular location">
    <subcellularLocation>
        <location evidence="1">Cell membrane</location>
        <topology evidence="1">Multi-pass membrane protein</topology>
    </subcellularLocation>
</comment>
<evidence type="ECO:0000256" key="6">
    <source>
        <dbReference type="SAM" id="Phobius"/>
    </source>
</evidence>
<keyword evidence="5 6" id="KW-0472">Membrane</keyword>
<feature type="transmembrane region" description="Helical" evidence="6">
    <location>
        <begin position="135"/>
        <end position="156"/>
    </location>
</feature>
<dbReference type="InterPro" id="IPR001851">
    <property type="entry name" value="ABC_transp_permease"/>
</dbReference>
<dbReference type="Proteomes" id="UP000278886">
    <property type="component" value="Chromosome"/>
</dbReference>
<proteinExistence type="predicted"/>
<sequence length="361" mass="36930">MTRPTPAAAVAGLIRRPWFWGLVAIVVLLGLNVLKDPNYLAITVSPTTGNLVGNLIDILRASPPVLMVAVGMALVIATGGIDLSVGSIMAVSGAVAMEFLKSVGDSRSIGVALAAIGLALLVSALLGAVNGVLVAYVGLQPFISTLVLMLAGRGIAKVITGGQNTAASSDPLKWIVNGYVIGLPVVFLFAVAIVVIVGLVVRRSALGLMIEAIGINPRASRMAGIRPTGLLLTVYVLSGVLAGIAGIFAVGTVMTVDVSKTGYQIEMDAILAVVIGGTSLAGGKFSLGGAFVGAMLIATLDKTVLFLGISSSATPAFKAVVIVVLCLLQSERVRSWFRRRKAPPALAIALDDDARKEGVVA</sequence>
<evidence type="ECO:0000313" key="7">
    <source>
        <dbReference type="EMBL" id="AYF97112.1"/>
    </source>
</evidence>
<dbReference type="PANTHER" id="PTHR32196:SF19">
    <property type="entry name" value="GALACTOFURANOSE TRANSPORTER PERMEASE PROTEIN YTFT"/>
    <property type="match status" value="1"/>
</dbReference>
<dbReference type="PANTHER" id="PTHR32196">
    <property type="entry name" value="ABC TRANSPORTER PERMEASE PROTEIN YPHD-RELATED-RELATED"/>
    <property type="match status" value="1"/>
</dbReference>
<name>A0A387B0U1_9MICO</name>
<dbReference type="KEGG" id="lyd:D7I47_01845"/>
<dbReference type="Pfam" id="PF02653">
    <property type="entry name" value="BPD_transp_2"/>
    <property type="match status" value="1"/>
</dbReference>
<evidence type="ECO:0000313" key="8">
    <source>
        <dbReference type="Proteomes" id="UP000278886"/>
    </source>
</evidence>
<evidence type="ECO:0000256" key="2">
    <source>
        <dbReference type="ARBA" id="ARBA00022475"/>
    </source>
</evidence>
<evidence type="ECO:0000256" key="4">
    <source>
        <dbReference type="ARBA" id="ARBA00022989"/>
    </source>
</evidence>
<keyword evidence="3 6" id="KW-0812">Transmembrane</keyword>
<gene>
    <name evidence="7" type="ORF">D7I47_01845</name>
</gene>
<feature type="transmembrane region" description="Helical" evidence="6">
    <location>
        <begin position="65"/>
        <end position="97"/>
    </location>
</feature>
<evidence type="ECO:0000256" key="5">
    <source>
        <dbReference type="ARBA" id="ARBA00023136"/>
    </source>
</evidence>